<name>A0A6J5CX34_9BURK</name>
<feature type="transmembrane region" description="Helical" evidence="1">
    <location>
        <begin position="104"/>
        <end position="122"/>
    </location>
</feature>
<feature type="transmembrane region" description="Helical" evidence="1">
    <location>
        <begin position="47"/>
        <end position="70"/>
    </location>
</feature>
<keyword evidence="1" id="KW-0472">Membrane</keyword>
<feature type="transmembrane region" description="Helical" evidence="1">
    <location>
        <begin position="20"/>
        <end position="41"/>
    </location>
</feature>
<accession>A0A6J5CX34</accession>
<proteinExistence type="predicted"/>
<dbReference type="AlphaFoldDB" id="A0A6J5CX34"/>
<evidence type="ECO:0008006" key="4">
    <source>
        <dbReference type="Google" id="ProtNLM"/>
    </source>
</evidence>
<keyword evidence="1" id="KW-1133">Transmembrane helix</keyword>
<protein>
    <recommendedName>
        <fullName evidence="4">Transmembrane protein</fullName>
    </recommendedName>
</protein>
<dbReference type="EMBL" id="CADIKF010000001">
    <property type="protein sequence ID" value="CAB3746558.1"/>
    <property type="molecule type" value="Genomic_DNA"/>
</dbReference>
<evidence type="ECO:0000313" key="2">
    <source>
        <dbReference type="EMBL" id="CAB3746558.1"/>
    </source>
</evidence>
<gene>
    <name evidence="2" type="ORF">LMG29739_00214</name>
</gene>
<sequence>MMTHETLESAIRAYCYAQRWAGAIGAIVAVLMFIAAAALFWRGDAFVRGLSVVLMVVALAGGGCCATLAMRGAPRADAMMRVRDGFSIAQEAARMERVINRYRYYHVALAGVACTAVMLLLLTLAPTWQGVAVGMLLLAGLGITFEHFDRQQAIMYLAALKPSRCV</sequence>
<reference evidence="2 3" key="1">
    <citation type="submission" date="2020-04" db="EMBL/GenBank/DDBJ databases">
        <authorList>
            <person name="De Canck E."/>
        </authorList>
    </citation>
    <scope>NUCLEOTIDE SEQUENCE [LARGE SCALE GENOMIC DNA]</scope>
    <source>
        <strain evidence="2 3">LMG 29739</strain>
    </source>
</reference>
<dbReference type="Proteomes" id="UP000494329">
    <property type="component" value="Unassembled WGS sequence"/>
</dbReference>
<evidence type="ECO:0000256" key="1">
    <source>
        <dbReference type="SAM" id="Phobius"/>
    </source>
</evidence>
<dbReference type="RefSeq" id="WP_175108879.1">
    <property type="nucleotide sequence ID" value="NZ_CADIKF010000001.1"/>
</dbReference>
<organism evidence="2 3">
    <name type="scientific">Paraburkholderia solisilvae</name>
    <dbReference type="NCBI Taxonomy" id="624376"/>
    <lineage>
        <taxon>Bacteria</taxon>
        <taxon>Pseudomonadati</taxon>
        <taxon>Pseudomonadota</taxon>
        <taxon>Betaproteobacteria</taxon>
        <taxon>Burkholderiales</taxon>
        <taxon>Burkholderiaceae</taxon>
        <taxon>Paraburkholderia</taxon>
    </lineage>
</organism>
<keyword evidence="3" id="KW-1185">Reference proteome</keyword>
<evidence type="ECO:0000313" key="3">
    <source>
        <dbReference type="Proteomes" id="UP000494329"/>
    </source>
</evidence>
<keyword evidence="1" id="KW-0812">Transmembrane</keyword>
<feature type="transmembrane region" description="Helical" evidence="1">
    <location>
        <begin position="128"/>
        <end position="145"/>
    </location>
</feature>